<dbReference type="EMBL" id="AKKU01000011">
    <property type="protein sequence ID" value="EIW89574.1"/>
    <property type="molecule type" value="Genomic_DNA"/>
</dbReference>
<gene>
    <name evidence="2" type="ORF">AGRI_05712</name>
</gene>
<dbReference type="STRING" id="1195246.AGRI_05712"/>
<evidence type="ECO:0000313" key="3">
    <source>
        <dbReference type="Proteomes" id="UP000035062"/>
    </source>
</evidence>
<dbReference type="SUPFAM" id="SSF53474">
    <property type="entry name" value="alpha/beta-Hydrolases"/>
    <property type="match status" value="1"/>
</dbReference>
<dbReference type="AlphaFoldDB" id="I9P409"/>
<organism evidence="2 3">
    <name type="scientific">Alishewanella agri BL06</name>
    <dbReference type="NCBI Taxonomy" id="1195246"/>
    <lineage>
        <taxon>Bacteria</taxon>
        <taxon>Pseudomonadati</taxon>
        <taxon>Pseudomonadota</taxon>
        <taxon>Gammaproteobacteria</taxon>
        <taxon>Alteromonadales</taxon>
        <taxon>Alteromonadaceae</taxon>
        <taxon>Alishewanella</taxon>
    </lineage>
</organism>
<reference evidence="2 3" key="1">
    <citation type="journal article" date="2012" name="J. Bacteriol.">
        <title>Genome Sequence of Pectin-Degrading Alishewanella agri, Isolated from Landfill Soil.</title>
        <authorList>
            <person name="Kim J."/>
            <person name="Jung J."/>
            <person name="Sung J.S."/>
            <person name="Chun J."/>
            <person name="Park W."/>
        </authorList>
    </citation>
    <scope>NUCLEOTIDE SEQUENCE [LARGE SCALE GENOMIC DNA]</scope>
    <source>
        <strain evidence="2 3">BL06</strain>
    </source>
</reference>
<dbReference type="InterPro" id="IPR029058">
    <property type="entry name" value="AB_hydrolase_fold"/>
</dbReference>
<sequence length="425" mass="46349">MKMQHCSIVQPEVKMCFINKLISFVLCSILMCSVSSSYVAANPVHEASFTTGISNGWNRVERWRDTSGNLSAEDFPTDGRGDQTGQRATFFGTSKPSSARFLLYHAPGWSSNTKSVPVLLVHGANQDADIAWANPNDAGGYGCGQQTCPSTGLMQSLAADNFKVFALSLAHKNGDGYFWAEQIANAITVIKTKTGASKVDVITWSKSAFNARMYISSVTRPWGTRYRGDVRRLIMLGAPNNGIDWSFRHGWTHTFAVYPGCGGVINGPTAHTSIMCYGVWNTGPQWSYASSFFPGSVQMLKRWDATYPLPSYEQDWYTTYYGGQGFYSGGQGIQAFMHLSLVDQLRAAGTPADVRVHNLCGDRANIALIHNEHTGPSDGVVFVASCNDSTGISNHGGSAVLYLNHLALGWQSSGMTQIRNWLNAI</sequence>
<comment type="caution">
    <text evidence="2">The sequence shown here is derived from an EMBL/GenBank/DDBJ whole genome shotgun (WGS) entry which is preliminary data.</text>
</comment>
<dbReference type="Proteomes" id="UP000035062">
    <property type="component" value="Unassembled WGS sequence"/>
</dbReference>
<dbReference type="PATRIC" id="fig|1195246.3.peg.1129"/>
<dbReference type="eggNOG" id="COG1075">
    <property type="taxonomic scope" value="Bacteria"/>
</dbReference>
<keyword evidence="1" id="KW-0732">Signal</keyword>
<dbReference type="Gene3D" id="3.40.50.1820">
    <property type="entry name" value="alpha/beta hydrolase"/>
    <property type="match status" value="1"/>
</dbReference>
<evidence type="ECO:0000256" key="1">
    <source>
        <dbReference type="SAM" id="SignalP"/>
    </source>
</evidence>
<feature type="chain" id="PRO_5003723102" evidence="1">
    <location>
        <begin position="41"/>
        <end position="425"/>
    </location>
</feature>
<accession>I9P409</accession>
<feature type="signal peptide" evidence="1">
    <location>
        <begin position="1"/>
        <end position="40"/>
    </location>
</feature>
<evidence type="ECO:0000313" key="2">
    <source>
        <dbReference type="EMBL" id="EIW89574.1"/>
    </source>
</evidence>
<keyword evidence="3" id="KW-1185">Reference proteome</keyword>
<proteinExistence type="predicted"/>
<protein>
    <submittedName>
        <fullName evidence="2">Lipase class 2</fullName>
    </submittedName>
</protein>
<name>I9P409_9ALTE</name>